<gene>
    <name evidence="1" type="ORF">GNI_155040</name>
</gene>
<evidence type="ECO:0000313" key="1">
    <source>
        <dbReference type="EMBL" id="EZG43967.1"/>
    </source>
</evidence>
<dbReference type="EMBL" id="AFNH02001158">
    <property type="protein sequence ID" value="EZG43967.1"/>
    <property type="molecule type" value="Genomic_DNA"/>
</dbReference>
<keyword evidence="2" id="KW-1185">Reference proteome</keyword>
<name>A0A023AZ69_GRENI</name>
<evidence type="ECO:0000313" key="2">
    <source>
        <dbReference type="Proteomes" id="UP000019763"/>
    </source>
</evidence>
<organism evidence="1 2">
    <name type="scientific">Gregarina niphandrodes</name>
    <name type="common">Septate eugregarine</name>
    <dbReference type="NCBI Taxonomy" id="110365"/>
    <lineage>
        <taxon>Eukaryota</taxon>
        <taxon>Sar</taxon>
        <taxon>Alveolata</taxon>
        <taxon>Apicomplexa</taxon>
        <taxon>Conoidasida</taxon>
        <taxon>Gregarinasina</taxon>
        <taxon>Eugregarinorida</taxon>
        <taxon>Gregarinidae</taxon>
        <taxon>Gregarina</taxon>
    </lineage>
</organism>
<sequence>MRAFKGEASGVHGSELLSVLMRPNGSRPELEESVAQVVTIHTGGGGEVTALVLAPKMAFEIELETFGASWRRPLMGETTKVEVENYDWFEQWDRLMVWRPMEGPPSDRRAEAALLAGLRRRLARIGPRDKPEAVEVLCCEVFGENLHDLHAILNGSGEMQEEVDDVTVGETRSIDLSELAELLARVPGDWRPALQRSAEWKTADWSEDVVFEAAQARRTRRGVKQKTAGFLGLGAAVLLLGGYLLRSSGSAKPPTAELSDNRDLVATCGSGILLCDTGCSGDALWPLTFGSSWPLTFPLAWDIAHRTLRERMPTCQVHCNTEEESAIALEERLLSHFPLQTPFNITMSRENEVEKIRSALSTRSCTGSGSWEAVSRLTHCVCDLAAVGCEVMTKSDQKTHDVALSDLEASMARLAASFADYSGDVYEVKNCTYDCWNLSPEARQTVMANKDATAAYLASLEPSTIRPKRPVPEFSYYPASEDLNILYFD</sequence>
<protein>
    <submittedName>
        <fullName evidence="1">Uncharacterized protein</fullName>
    </submittedName>
</protein>
<comment type="caution">
    <text evidence="1">The sequence shown here is derived from an EMBL/GenBank/DDBJ whole genome shotgun (WGS) entry which is preliminary data.</text>
</comment>
<dbReference type="Proteomes" id="UP000019763">
    <property type="component" value="Unassembled WGS sequence"/>
</dbReference>
<proteinExistence type="predicted"/>
<dbReference type="RefSeq" id="XP_011132869.1">
    <property type="nucleotide sequence ID" value="XM_011134567.1"/>
</dbReference>
<reference evidence="1" key="1">
    <citation type="submission" date="2013-12" db="EMBL/GenBank/DDBJ databases">
        <authorList>
            <person name="Omoto C.K."/>
            <person name="Sibley D."/>
            <person name="Venepally P."/>
            <person name="Hadjithomas M."/>
            <person name="Karamycheva S."/>
            <person name="Brunk B."/>
            <person name="Roos D."/>
            <person name="Caler E."/>
            <person name="Lorenzi H."/>
        </authorList>
    </citation>
    <scope>NUCLEOTIDE SEQUENCE</scope>
</reference>
<accession>A0A023AZ69</accession>
<dbReference type="GeneID" id="22915362"/>
<dbReference type="AlphaFoldDB" id="A0A023AZ69"/>
<dbReference type="VEuPathDB" id="CryptoDB:GNI_155040"/>